<dbReference type="AlphaFoldDB" id="A0A0F9BVT7"/>
<dbReference type="GO" id="GO:0032259">
    <property type="term" value="P:methylation"/>
    <property type="evidence" value="ECO:0007669"/>
    <property type="project" value="UniProtKB-KW"/>
</dbReference>
<evidence type="ECO:0000256" key="1">
    <source>
        <dbReference type="ARBA" id="ARBA00022603"/>
    </source>
</evidence>
<dbReference type="Pfam" id="PF02086">
    <property type="entry name" value="MethyltransfD12"/>
    <property type="match status" value="1"/>
</dbReference>
<proteinExistence type="predicted"/>
<evidence type="ECO:0000256" key="3">
    <source>
        <dbReference type="ARBA" id="ARBA00022691"/>
    </source>
</evidence>
<dbReference type="SUPFAM" id="SSF53335">
    <property type="entry name" value="S-adenosyl-L-methionine-dependent methyltransferases"/>
    <property type="match status" value="1"/>
</dbReference>
<keyword evidence="2" id="KW-0808">Transferase</keyword>
<dbReference type="GO" id="GO:0009007">
    <property type="term" value="F:site-specific DNA-methyltransferase (adenine-specific) activity"/>
    <property type="evidence" value="ECO:0007669"/>
    <property type="project" value="UniProtKB-EC"/>
</dbReference>
<sequence>MSDGPKIKAIAPWFGGKRNLAPKIVDALGDHRVYWEPFCGSMAVLMAKPPS</sequence>
<comment type="caution">
    <text evidence="4">The sequence shown here is derived from an EMBL/GenBank/DDBJ whole genome shotgun (WGS) entry which is preliminary data.</text>
</comment>
<gene>
    <name evidence="4" type="ORF">LCGC14_2682220</name>
</gene>
<organism evidence="4">
    <name type="scientific">marine sediment metagenome</name>
    <dbReference type="NCBI Taxonomy" id="412755"/>
    <lineage>
        <taxon>unclassified sequences</taxon>
        <taxon>metagenomes</taxon>
        <taxon>ecological metagenomes</taxon>
    </lineage>
</organism>
<reference evidence="4" key="1">
    <citation type="journal article" date="2015" name="Nature">
        <title>Complex archaea that bridge the gap between prokaryotes and eukaryotes.</title>
        <authorList>
            <person name="Spang A."/>
            <person name="Saw J.H."/>
            <person name="Jorgensen S.L."/>
            <person name="Zaremba-Niedzwiedzka K."/>
            <person name="Martijn J."/>
            <person name="Lind A.E."/>
            <person name="van Eijk R."/>
            <person name="Schleper C."/>
            <person name="Guy L."/>
            <person name="Ettema T.J."/>
        </authorList>
    </citation>
    <scope>NUCLEOTIDE SEQUENCE</scope>
</reference>
<dbReference type="InterPro" id="IPR029063">
    <property type="entry name" value="SAM-dependent_MTases_sf"/>
</dbReference>
<keyword evidence="3" id="KW-0949">S-adenosyl-L-methionine</keyword>
<evidence type="ECO:0008006" key="5">
    <source>
        <dbReference type="Google" id="ProtNLM"/>
    </source>
</evidence>
<evidence type="ECO:0000256" key="2">
    <source>
        <dbReference type="ARBA" id="ARBA00022679"/>
    </source>
</evidence>
<keyword evidence="1" id="KW-0489">Methyltransferase</keyword>
<protein>
    <recommendedName>
        <fullName evidence="5">DNA adenine methylase</fullName>
    </recommendedName>
</protein>
<name>A0A0F9BVT7_9ZZZZ</name>
<dbReference type="InterPro" id="IPR012327">
    <property type="entry name" value="MeTrfase_D12"/>
</dbReference>
<dbReference type="Gene3D" id="3.40.50.150">
    <property type="entry name" value="Vaccinia Virus protein VP39"/>
    <property type="match status" value="1"/>
</dbReference>
<dbReference type="EMBL" id="LAZR01047311">
    <property type="protein sequence ID" value="KKK94504.1"/>
    <property type="molecule type" value="Genomic_DNA"/>
</dbReference>
<evidence type="ECO:0000313" key="4">
    <source>
        <dbReference type="EMBL" id="KKK94504.1"/>
    </source>
</evidence>
<dbReference type="GO" id="GO:0009307">
    <property type="term" value="P:DNA restriction-modification system"/>
    <property type="evidence" value="ECO:0007669"/>
    <property type="project" value="InterPro"/>
</dbReference>
<accession>A0A0F9BVT7</accession>